<dbReference type="EMBL" id="KN609511">
    <property type="protein sequence ID" value="KHJ78703.1"/>
    <property type="molecule type" value="Genomic_DNA"/>
</dbReference>
<proteinExistence type="predicted"/>
<organism evidence="1 2">
    <name type="scientific">Oesophagostomum dentatum</name>
    <name type="common">Nodular worm</name>
    <dbReference type="NCBI Taxonomy" id="61180"/>
    <lineage>
        <taxon>Eukaryota</taxon>
        <taxon>Metazoa</taxon>
        <taxon>Ecdysozoa</taxon>
        <taxon>Nematoda</taxon>
        <taxon>Chromadorea</taxon>
        <taxon>Rhabditida</taxon>
        <taxon>Rhabditina</taxon>
        <taxon>Rhabditomorpha</taxon>
        <taxon>Strongyloidea</taxon>
        <taxon>Strongylidae</taxon>
        <taxon>Oesophagostomum</taxon>
    </lineage>
</organism>
<protein>
    <submittedName>
        <fullName evidence="1">Uncharacterized protein</fullName>
    </submittedName>
</protein>
<dbReference type="Proteomes" id="UP000053660">
    <property type="component" value="Unassembled WGS sequence"/>
</dbReference>
<reference evidence="1 2" key="1">
    <citation type="submission" date="2014-03" db="EMBL/GenBank/DDBJ databases">
        <title>Draft genome of the hookworm Oesophagostomum dentatum.</title>
        <authorList>
            <person name="Mitreva M."/>
        </authorList>
    </citation>
    <scope>NUCLEOTIDE SEQUENCE [LARGE SCALE GENOMIC DNA]</scope>
    <source>
        <strain evidence="1 2">OD-Hann</strain>
    </source>
</reference>
<evidence type="ECO:0000313" key="2">
    <source>
        <dbReference type="Proteomes" id="UP000053660"/>
    </source>
</evidence>
<evidence type="ECO:0000313" key="1">
    <source>
        <dbReference type="EMBL" id="KHJ78703.1"/>
    </source>
</evidence>
<dbReference type="AlphaFoldDB" id="A0A0B1S057"/>
<name>A0A0B1S057_OESDE</name>
<keyword evidence="2" id="KW-1185">Reference proteome</keyword>
<sequence length="91" mass="10271">MSRLCFALRPLRLQLYMTWSEGKFVLSDSLRDALSDSFFTAIDRGFPGRPPREPPDTADLLWLSACLVRVRSILSASCYGPPCDLPCSRFL</sequence>
<gene>
    <name evidence="1" type="ORF">OESDEN_21674</name>
</gene>
<accession>A0A0B1S057</accession>